<dbReference type="EMBL" id="CP034185">
    <property type="protein sequence ID" value="AZI44562.1"/>
    <property type="molecule type" value="Genomic_DNA"/>
</dbReference>
<dbReference type="OrthoDB" id="62803at2"/>
<keyword evidence="2" id="KW-1185">Reference proteome</keyword>
<proteinExistence type="predicted"/>
<protein>
    <submittedName>
        <fullName evidence="1">Uncharacterized protein</fullName>
    </submittedName>
</protein>
<geneLocation type="plasmid" evidence="1 2">
    <name>unnamed1</name>
</geneLocation>
<dbReference type="RefSeq" id="WP_124874318.1">
    <property type="nucleotide sequence ID" value="NZ_CP034185.1"/>
</dbReference>
<sequence>MNLHRRNTVRGALAGVGLISLLTACPRPTPPPPYAAFNLTFKFPPLPASANLGNTYLAAIAFDADTGAISVVNSQSLGYGTPGGSQSNTVQLNLYGLDGLLNGTVYGQKEAKKINCSQAFAKGEADGIKDIKVTPEGAKTCNVYFVIFEDKDGNRSPSNAEEIYMTHDIVSYASSPLTFSYGSEDGHSAVSGSRNKGWSLVRHQVLQPTSTPGQYLVSMNSAPAEDQAIAINMHVPSAFYTSQSLPNAQLGGSQK</sequence>
<evidence type="ECO:0000313" key="1">
    <source>
        <dbReference type="EMBL" id="AZI44562.1"/>
    </source>
</evidence>
<dbReference type="AlphaFoldDB" id="A0A3G8YGZ2"/>
<gene>
    <name evidence="1" type="ORF">EHF33_16765</name>
</gene>
<reference evidence="1 2" key="1">
    <citation type="submission" date="2018-11" db="EMBL/GenBank/DDBJ databases">
        <title>Deinococcus shelandsis sp. nov., isolated from South Shetland Islands soil of Antarctica.</title>
        <authorList>
            <person name="Tian J."/>
        </authorList>
    </citation>
    <scope>NUCLEOTIDE SEQUENCE [LARGE SCALE GENOMIC DNA]</scope>
    <source>
        <strain evidence="1 2">S14-83T</strain>
        <plasmid evidence="1 2">unnamed1</plasmid>
    </source>
</reference>
<organism evidence="1 2">
    <name type="scientific">Deinococcus psychrotolerans</name>
    <dbReference type="NCBI Taxonomy" id="2489213"/>
    <lineage>
        <taxon>Bacteria</taxon>
        <taxon>Thermotogati</taxon>
        <taxon>Deinococcota</taxon>
        <taxon>Deinococci</taxon>
        <taxon>Deinococcales</taxon>
        <taxon>Deinococcaceae</taxon>
        <taxon>Deinococcus</taxon>
    </lineage>
</organism>
<dbReference type="PROSITE" id="PS51257">
    <property type="entry name" value="PROKAR_LIPOPROTEIN"/>
    <property type="match status" value="1"/>
</dbReference>
<evidence type="ECO:0000313" key="2">
    <source>
        <dbReference type="Proteomes" id="UP000276417"/>
    </source>
</evidence>
<dbReference type="KEGG" id="dph:EHF33_16765"/>
<keyword evidence="1" id="KW-0614">Plasmid</keyword>
<name>A0A3G8YGZ2_9DEIO</name>
<accession>A0A3G8YGZ2</accession>
<dbReference type="Proteomes" id="UP000276417">
    <property type="component" value="Plasmid unnamed1"/>
</dbReference>